<dbReference type="EMBL" id="LAYJ01000112">
    <property type="protein sequence ID" value="KKI50236.1"/>
    <property type="molecule type" value="Genomic_DNA"/>
</dbReference>
<evidence type="ECO:0000256" key="1">
    <source>
        <dbReference type="ARBA" id="ARBA00004202"/>
    </source>
</evidence>
<dbReference type="AlphaFoldDB" id="A0A0M2NH12"/>
<evidence type="ECO:0000256" key="3">
    <source>
        <dbReference type="ARBA" id="ARBA00022475"/>
    </source>
</evidence>
<evidence type="ECO:0000259" key="10">
    <source>
        <dbReference type="PROSITE" id="PS50893"/>
    </source>
</evidence>
<dbReference type="STRING" id="270498.CHK_2299"/>
<dbReference type="FunFam" id="3.40.50.300:FF:000127">
    <property type="entry name" value="Ribose import ATP-binding protein RbsA"/>
    <property type="match status" value="1"/>
</dbReference>
<proteinExistence type="predicted"/>
<evidence type="ECO:0000313" key="11">
    <source>
        <dbReference type="EMBL" id="KKI50236.1"/>
    </source>
</evidence>
<name>A0A0M2NH12_9FIRM</name>
<evidence type="ECO:0000256" key="8">
    <source>
        <dbReference type="ARBA" id="ARBA00022967"/>
    </source>
</evidence>
<feature type="domain" description="ABC transporter" evidence="10">
    <location>
        <begin position="5"/>
        <end position="241"/>
    </location>
</feature>
<dbReference type="SUPFAM" id="SSF52540">
    <property type="entry name" value="P-loop containing nucleoside triphosphate hydrolases"/>
    <property type="match status" value="2"/>
</dbReference>
<dbReference type="CDD" id="cd03216">
    <property type="entry name" value="ABC_Carb_Monos_I"/>
    <property type="match status" value="1"/>
</dbReference>
<dbReference type="PROSITE" id="PS00211">
    <property type="entry name" value="ABC_TRANSPORTER_1"/>
    <property type="match status" value="1"/>
</dbReference>
<keyword evidence="7 11" id="KW-0067">ATP-binding</keyword>
<dbReference type="GO" id="GO:0016887">
    <property type="term" value="F:ATP hydrolysis activity"/>
    <property type="evidence" value="ECO:0007669"/>
    <property type="project" value="InterPro"/>
</dbReference>
<evidence type="ECO:0000256" key="7">
    <source>
        <dbReference type="ARBA" id="ARBA00022840"/>
    </source>
</evidence>
<dbReference type="GO" id="GO:0005886">
    <property type="term" value="C:plasma membrane"/>
    <property type="evidence" value="ECO:0007669"/>
    <property type="project" value="UniProtKB-SubCell"/>
</dbReference>
<dbReference type="SMART" id="SM00382">
    <property type="entry name" value="AAA"/>
    <property type="match status" value="2"/>
</dbReference>
<dbReference type="OrthoDB" id="9771863at2"/>
<dbReference type="PATRIC" id="fig|270498.16.peg.2050"/>
<reference evidence="11 12" key="1">
    <citation type="submission" date="2015-04" db="EMBL/GenBank/DDBJ databases">
        <title>Draft genome sequence of bacteremic isolate Catabacter hongkongensis type strain HKU16T.</title>
        <authorList>
            <person name="Lau S.K."/>
            <person name="Teng J.L."/>
            <person name="Huang Y."/>
            <person name="Curreem S.O."/>
            <person name="Tsui S.K."/>
            <person name="Woo P.C."/>
        </authorList>
    </citation>
    <scope>NUCLEOTIDE SEQUENCE [LARGE SCALE GENOMIC DNA]</scope>
    <source>
        <strain evidence="11 12">HKU16</strain>
    </source>
</reference>
<comment type="caution">
    <text evidence="11">The sequence shown here is derived from an EMBL/GenBank/DDBJ whole genome shotgun (WGS) entry which is preliminary data.</text>
</comment>
<dbReference type="InterPro" id="IPR003439">
    <property type="entry name" value="ABC_transporter-like_ATP-bd"/>
</dbReference>
<keyword evidence="5" id="KW-0677">Repeat</keyword>
<dbReference type="CDD" id="cd03215">
    <property type="entry name" value="ABC_Carb_Monos_II"/>
    <property type="match status" value="1"/>
</dbReference>
<keyword evidence="4" id="KW-0762">Sugar transport</keyword>
<feature type="domain" description="ABC transporter" evidence="10">
    <location>
        <begin position="251"/>
        <end position="495"/>
    </location>
</feature>
<gene>
    <name evidence="11" type="ORF">CHK_2299</name>
</gene>
<dbReference type="Pfam" id="PF00005">
    <property type="entry name" value="ABC_tran"/>
    <property type="match status" value="2"/>
</dbReference>
<dbReference type="Gene3D" id="3.40.50.300">
    <property type="entry name" value="P-loop containing nucleotide triphosphate hydrolases"/>
    <property type="match status" value="2"/>
</dbReference>
<dbReference type="PANTHER" id="PTHR43790:SF3">
    <property type="entry name" value="D-ALLOSE IMPORT ATP-BINDING PROTEIN ALSA-RELATED"/>
    <property type="match status" value="1"/>
</dbReference>
<protein>
    <submittedName>
        <fullName evidence="11">Ribose ABC transport system, ATP-binding protein RbsA</fullName>
    </submittedName>
</protein>
<keyword evidence="12" id="KW-1185">Reference proteome</keyword>
<evidence type="ECO:0000256" key="9">
    <source>
        <dbReference type="ARBA" id="ARBA00023136"/>
    </source>
</evidence>
<dbReference type="InterPro" id="IPR027417">
    <property type="entry name" value="P-loop_NTPase"/>
</dbReference>
<evidence type="ECO:0000313" key="12">
    <source>
        <dbReference type="Proteomes" id="UP000034076"/>
    </source>
</evidence>
<sequence length="496" mass="54732">MSVLLEMKNISKSFPGTKALDKVQLEVRGGEVHALLGENGAGKSTLIKVLGGIYTKDEGEILIEGKKVEIKDINSARQNGISIIHQELMLIPHMSVAENIYLGQELDGKFGSVRLSQQLREAQAILDRFGLDIKANQQLGELNIAEQQMIEIVRSISFGARIIVMDEPTSSLSNKEVEVMFDTVRKLKAQGMGIIYISHRMSELDEISDRITIMRDGQYVDTVVTKDSTREKLVSLMVGRELSSYYTKTDTATDEVILEVKGLSDGMRVKDCSFDLRKGEILGFSGLVGAGRSEAMNCIFGLQKPAAGTIKLDGKEIKIADPIEAIDLGIGMVPEDRKQLGLFLEQSVRFNMTIDVLSDFIKGVALKRGHEKELAQTYIDKMSVKVSTMEQSVSGLSGGNQQKVLIARWLLCTKRILILDEPTRGVDVKTKAEIYELINGLAAEGMSIIMISSELPELINMSDRVVVMCHGTTTGVLRREELDQEKIMMLATTDVA</sequence>
<dbReference type="PROSITE" id="PS50893">
    <property type="entry name" value="ABC_TRANSPORTER_2"/>
    <property type="match status" value="2"/>
</dbReference>
<accession>A0A0M2NH12</accession>
<dbReference type="InterPro" id="IPR003593">
    <property type="entry name" value="AAA+_ATPase"/>
</dbReference>
<comment type="subcellular location">
    <subcellularLocation>
        <location evidence="1">Cell membrane</location>
        <topology evidence="1">Peripheral membrane protein</topology>
    </subcellularLocation>
</comment>
<dbReference type="InterPro" id="IPR017871">
    <property type="entry name" value="ABC_transporter-like_CS"/>
</dbReference>
<evidence type="ECO:0000256" key="6">
    <source>
        <dbReference type="ARBA" id="ARBA00022741"/>
    </source>
</evidence>
<keyword evidence="3" id="KW-1003">Cell membrane</keyword>
<evidence type="ECO:0000256" key="4">
    <source>
        <dbReference type="ARBA" id="ARBA00022597"/>
    </source>
</evidence>
<dbReference type="Proteomes" id="UP000034076">
    <property type="component" value="Unassembled WGS sequence"/>
</dbReference>
<keyword evidence="6" id="KW-0547">Nucleotide-binding</keyword>
<keyword evidence="8" id="KW-1278">Translocase</keyword>
<dbReference type="PANTHER" id="PTHR43790">
    <property type="entry name" value="CARBOHYDRATE TRANSPORT ATP-BINDING PROTEIN MG119-RELATED"/>
    <property type="match status" value="1"/>
</dbReference>
<dbReference type="InterPro" id="IPR050107">
    <property type="entry name" value="ABC_carbohydrate_import_ATPase"/>
</dbReference>
<evidence type="ECO:0000256" key="2">
    <source>
        <dbReference type="ARBA" id="ARBA00022448"/>
    </source>
</evidence>
<evidence type="ECO:0000256" key="5">
    <source>
        <dbReference type="ARBA" id="ARBA00022737"/>
    </source>
</evidence>
<keyword evidence="9" id="KW-0472">Membrane</keyword>
<dbReference type="GO" id="GO:0005524">
    <property type="term" value="F:ATP binding"/>
    <property type="evidence" value="ECO:0007669"/>
    <property type="project" value="UniProtKB-KW"/>
</dbReference>
<keyword evidence="2" id="KW-0813">Transport</keyword>
<organism evidence="11 12">
    <name type="scientific">Christensenella hongkongensis</name>
    <dbReference type="NCBI Taxonomy" id="270498"/>
    <lineage>
        <taxon>Bacteria</taxon>
        <taxon>Bacillati</taxon>
        <taxon>Bacillota</taxon>
        <taxon>Clostridia</taxon>
        <taxon>Christensenellales</taxon>
        <taxon>Christensenellaceae</taxon>
        <taxon>Christensenella</taxon>
    </lineage>
</organism>